<dbReference type="RefSeq" id="WP_012173807.1">
    <property type="nucleotide sequence ID" value="NC_009943.1"/>
</dbReference>
<keyword evidence="2" id="KW-1185">Reference proteome</keyword>
<organism evidence="1 2">
    <name type="scientific">Desulfosudis oleivorans (strain DSM 6200 / JCM 39069 / Hxd3)</name>
    <name type="common">Desulfococcus oleovorans</name>
    <dbReference type="NCBI Taxonomy" id="96561"/>
    <lineage>
        <taxon>Bacteria</taxon>
        <taxon>Pseudomonadati</taxon>
        <taxon>Thermodesulfobacteriota</taxon>
        <taxon>Desulfobacteria</taxon>
        <taxon>Desulfobacterales</taxon>
        <taxon>Desulfosudaceae</taxon>
        <taxon>Desulfosudis</taxon>
    </lineage>
</organism>
<dbReference type="Proteomes" id="UP000008561">
    <property type="component" value="Chromosome"/>
</dbReference>
<name>A8ZT24_DESOH</name>
<accession>A8ZT24</accession>
<dbReference type="HOGENOM" id="CLU_033811_0_0_7"/>
<dbReference type="OrthoDB" id="5479105at2"/>
<proteinExistence type="predicted"/>
<dbReference type="AlphaFoldDB" id="A8ZT24"/>
<evidence type="ECO:0000313" key="2">
    <source>
        <dbReference type="Proteomes" id="UP000008561"/>
    </source>
</evidence>
<dbReference type="STRING" id="96561.Dole_0378"/>
<dbReference type="Pfam" id="PF19676">
    <property type="entry name" value="DUF6178"/>
    <property type="match status" value="1"/>
</dbReference>
<reference evidence="1 2" key="1">
    <citation type="submission" date="2007-10" db="EMBL/GenBank/DDBJ databases">
        <title>Complete sequence of Desulfococcus oleovorans Hxd3.</title>
        <authorList>
            <consortium name="US DOE Joint Genome Institute"/>
            <person name="Copeland A."/>
            <person name="Lucas S."/>
            <person name="Lapidus A."/>
            <person name="Barry K."/>
            <person name="Glavina del Rio T."/>
            <person name="Dalin E."/>
            <person name="Tice H."/>
            <person name="Pitluck S."/>
            <person name="Kiss H."/>
            <person name="Brettin T."/>
            <person name="Bruce D."/>
            <person name="Detter J.C."/>
            <person name="Han C."/>
            <person name="Schmutz J."/>
            <person name="Larimer F."/>
            <person name="Land M."/>
            <person name="Hauser L."/>
            <person name="Kyrpides N."/>
            <person name="Kim E."/>
            <person name="Wawrik B."/>
            <person name="Richardson P."/>
        </authorList>
    </citation>
    <scope>NUCLEOTIDE SEQUENCE [LARGE SCALE GENOMIC DNA]</scope>
    <source>
        <strain evidence="2">DSM 6200 / JCM 39069 / Hxd3</strain>
    </source>
</reference>
<dbReference type="EMBL" id="CP000859">
    <property type="protein sequence ID" value="ABW66188.1"/>
    <property type="molecule type" value="Genomic_DNA"/>
</dbReference>
<protein>
    <submittedName>
        <fullName evidence="1">Conserved hypothetical cytosolic protein</fullName>
    </submittedName>
</protein>
<dbReference type="KEGG" id="dol:Dole_0378"/>
<dbReference type="eggNOG" id="ENOG5030WK3">
    <property type="taxonomic scope" value="Bacteria"/>
</dbReference>
<sequence length="570" mass="64043">MTRQPAIIKEKLAAVAAQRQKALSLPAKEAMDLILGSPDAPAIVHSMADQDFYFLVNDIGPEDALELLALGSGSQWEHITDIECWHKDRISGPEMLRWFDLLMRADKNRFVQWMAADKHELLELLLYYTTQASAREHDQEPSEFDESFFTFDDVFYVRFTKRWPQDPDLPETLEADHEKMLYAFLKHLAEIDFIAYRDLLFYTANVLPTEAEEEVFRQRSIRLAEKGLLPFDEAVGIYQPLPQGRKPVKKPARRPAKRSRLPVPVVHHRLLKKTTLFAQALERVDSPAALEELSTEFAALCNSIVVADGARLSAKKELAHVVNKACGYIAIGLFRLAESKETLNPSKAAALMTTHALGDIFRSGYGAAMEIKRTADRWHSTSWCSAKQLPVSFWGEERAGILAGLLIKRPLFFDAQTGLPREFESMEDIDRTRAVLDEIMTIDGLLKKADVDPAPVSGTVLTATNLVLTLWARSVLDLPETVEFIPVNQFGPFLSGLFKKAEGKEDGRIQDDKKESFLQWLSGRTGVEPHDISAQAGHVLERMFAEAEAELGAVAPKDLDPKFVQVFLVS</sequence>
<dbReference type="InterPro" id="IPR045750">
    <property type="entry name" value="DUF6178"/>
</dbReference>
<gene>
    <name evidence="1" type="ordered locus">Dole_0378</name>
</gene>
<evidence type="ECO:0000313" key="1">
    <source>
        <dbReference type="EMBL" id="ABW66188.1"/>
    </source>
</evidence>